<evidence type="ECO:0008006" key="2">
    <source>
        <dbReference type="Google" id="ProtNLM"/>
    </source>
</evidence>
<sequence length="53" mass="5887">MIDPKFWLGRRVFLTGHTGFKGSWLSLWLNHLGSSVKGYALPPPTSPSLFDVA</sequence>
<gene>
    <name evidence="1" type="ORF">METZ01_LOCUS394285</name>
</gene>
<evidence type="ECO:0000313" key="1">
    <source>
        <dbReference type="EMBL" id="SVD41431.1"/>
    </source>
</evidence>
<protein>
    <recommendedName>
        <fullName evidence="2">NAD(P)-binding domain-containing protein</fullName>
    </recommendedName>
</protein>
<proteinExistence type="predicted"/>
<dbReference type="AlphaFoldDB" id="A0A382V6A7"/>
<dbReference type="Gene3D" id="3.40.50.720">
    <property type="entry name" value="NAD(P)-binding Rossmann-like Domain"/>
    <property type="match status" value="1"/>
</dbReference>
<dbReference type="EMBL" id="UINC01149144">
    <property type="protein sequence ID" value="SVD41431.1"/>
    <property type="molecule type" value="Genomic_DNA"/>
</dbReference>
<reference evidence="1" key="1">
    <citation type="submission" date="2018-05" db="EMBL/GenBank/DDBJ databases">
        <authorList>
            <person name="Lanie J.A."/>
            <person name="Ng W.-L."/>
            <person name="Kazmierczak K.M."/>
            <person name="Andrzejewski T.M."/>
            <person name="Davidsen T.M."/>
            <person name="Wayne K.J."/>
            <person name="Tettelin H."/>
            <person name="Glass J.I."/>
            <person name="Rusch D."/>
            <person name="Podicherti R."/>
            <person name="Tsui H.-C.T."/>
            <person name="Winkler M.E."/>
        </authorList>
    </citation>
    <scope>NUCLEOTIDE SEQUENCE</scope>
</reference>
<dbReference type="InterPro" id="IPR036291">
    <property type="entry name" value="NAD(P)-bd_dom_sf"/>
</dbReference>
<organism evidence="1">
    <name type="scientific">marine metagenome</name>
    <dbReference type="NCBI Taxonomy" id="408172"/>
    <lineage>
        <taxon>unclassified sequences</taxon>
        <taxon>metagenomes</taxon>
        <taxon>ecological metagenomes</taxon>
    </lineage>
</organism>
<name>A0A382V6A7_9ZZZZ</name>
<feature type="non-terminal residue" evidence="1">
    <location>
        <position position="53"/>
    </location>
</feature>
<dbReference type="SUPFAM" id="SSF51735">
    <property type="entry name" value="NAD(P)-binding Rossmann-fold domains"/>
    <property type="match status" value="1"/>
</dbReference>
<accession>A0A382V6A7</accession>